<keyword evidence="2" id="KW-1185">Reference proteome</keyword>
<accession>A0A395N5Q5</accession>
<dbReference type="Proteomes" id="UP000265631">
    <property type="component" value="Unassembled WGS sequence"/>
</dbReference>
<name>A0A395N5Q5_9HYPO</name>
<gene>
    <name evidence="1" type="ORF">FIE12Z_625</name>
</gene>
<protein>
    <submittedName>
        <fullName evidence="1">Uncharacterized protein</fullName>
    </submittedName>
</protein>
<evidence type="ECO:0000313" key="2">
    <source>
        <dbReference type="Proteomes" id="UP000265631"/>
    </source>
</evidence>
<dbReference type="AlphaFoldDB" id="A0A395N5Q5"/>
<reference evidence="1 2" key="1">
    <citation type="journal article" date="2018" name="PLoS Pathog.">
        <title>Evolution of structural diversity of trichothecenes, a family of toxins produced by plant pathogenic and entomopathogenic fungi.</title>
        <authorList>
            <person name="Proctor R.H."/>
            <person name="McCormick S.P."/>
            <person name="Kim H.S."/>
            <person name="Cardoza R.E."/>
            <person name="Stanley A.M."/>
            <person name="Lindo L."/>
            <person name="Kelly A."/>
            <person name="Brown D.W."/>
            <person name="Lee T."/>
            <person name="Vaughan M.M."/>
            <person name="Alexander N.J."/>
            <person name="Busman M."/>
            <person name="Gutierrez S."/>
        </authorList>
    </citation>
    <scope>NUCLEOTIDE SEQUENCE [LARGE SCALE GENOMIC DNA]</scope>
    <source>
        <strain evidence="1 2">NRRL 13405</strain>
    </source>
</reference>
<sequence length="143" mass="16755">MASKGWKEHIVFPSYIGEPEEDRPVFIGPLPTVTAQRRYMRKYLRRATGTTQEWENNQRLRVELSLAKAYTDEGAETFGKREWEYTVNKILWRLSFTSLRKEKIPAFPWEAHPRTGGDGRKSEIYMSLRNSLRAELGYDALVQ</sequence>
<dbReference type="EMBL" id="PXXK01000010">
    <property type="protein sequence ID" value="RFN55113.1"/>
    <property type="molecule type" value="Genomic_DNA"/>
</dbReference>
<proteinExistence type="predicted"/>
<evidence type="ECO:0000313" key="1">
    <source>
        <dbReference type="EMBL" id="RFN55113.1"/>
    </source>
</evidence>
<comment type="caution">
    <text evidence="1">The sequence shown here is derived from an EMBL/GenBank/DDBJ whole genome shotgun (WGS) entry which is preliminary data.</text>
</comment>
<organism evidence="1 2">
    <name type="scientific">Fusarium flagelliforme</name>
    <dbReference type="NCBI Taxonomy" id="2675880"/>
    <lineage>
        <taxon>Eukaryota</taxon>
        <taxon>Fungi</taxon>
        <taxon>Dikarya</taxon>
        <taxon>Ascomycota</taxon>
        <taxon>Pezizomycotina</taxon>
        <taxon>Sordariomycetes</taxon>
        <taxon>Hypocreomycetidae</taxon>
        <taxon>Hypocreales</taxon>
        <taxon>Nectriaceae</taxon>
        <taxon>Fusarium</taxon>
        <taxon>Fusarium incarnatum-equiseti species complex</taxon>
    </lineage>
</organism>